<keyword evidence="2" id="KW-1185">Reference proteome</keyword>
<evidence type="ECO:0000313" key="1">
    <source>
        <dbReference type="EnsemblPlants" id="AVESA.00010b.r2.2CG0289230.1.CDS"/>
    </source>
</evidence>
<dbReference type="Proteomes" id="UP001732700">
    <property type="component" value="Chromosome 2C"/>
</dbReference>
<proteinExistence type="predicted"/>
<protein>
    <submittedName>
        <fullName evidence="1">Uncharacterized protein</fullName>
    </submittedName>
</protein>
<evidence type="ECO:0000313" key="2">
    <source>
        <dbReference type="Proteomes" id="UP001732700"/>
    </source>
</evidence>
<accession>A0ACD5UPN8</accession>
<sequence length="284" mass="31725">MASTSSTSPPENVNKRHLRRRTKRARIGDGPCTASVAEPSTAPGWRDWGSLACGPAMLIADRVLSADVADYIRFRAVCSAWRRCTADPHDDALDRRFHPRSWAMLPDIVRRRRGAPPRYQYSRFANVSTAEQIRMTIRGLDGRDGRTYLARTSQGLLVLLSKNTDDVWVVNPITGACAHLPPVTTLLDGYSRDLIFFRRPEEVHFSAELTNDSAVVINIGGHKRLGVAKPGDEHWTKVESERRISSFLVLAGRVYCMSGKTAMVLETSPDHSPRLVEADHPFSY</sequence>
<dbReference type="EnsemblPlants" id="AVESA.00010b.r2.2CG0289230.1">
    <property type="protein sequence ID" value="AVESA.00010b.r2.2CG0289230.1.CDS"/>
    <property type="gene ID" value="AVESA.00010b.r2.2CG0289230"/>
</dbReference>
<name>A0ACD5UPN8_AVESA</name>
<organism evidence="1 2">
    <name type="scientific">Avena sativa</name>
    <name type="common">Oat</name>
    <dbReference type="NCBI Taxonomy" id="4498"/>
    <lineage>
        <taxon>Eukaryota</taxon>
        <taxon>Viridiplantae</taxon>
        <taxon>Streptophyta</taxon>
        <taxon>Embryophyta</taxon>
        <taxon>Tracheophyta</taxon>
        <taxon>Spermatophyta</taxon>
        <taxon>Magnoliopsida</taxon>
        <taxon>Liliopsida</taxon>
        <taxon>Poales</taxon>
        <taxon>Poaceae</taxon>
        <taxon>BOP clade</taxon>
        <taxon>Pooideae</taxon>
        <taxon>Poodae</taxon>
        <taxon>Poeae</taxon>
        <taxon>Poeae Chloroplast Group 1 (Aveneae type)</taxon>
        <taxon>Aveninae</taxon>
        <taxon>Avena</taxon>
    </lineage>
</organism>
<reference evidence="1" key="1">
    <citation type="submission" date="2021-05" db="EMBL/GenBank/DDBJ databases">
        <authorList>
            <person name="Scholz U."/>
            <person name="Mascher M."/>
            <person name="Fiebig A."/>
        </authorList>
    </citation>
    <scope>NUCLEOTIDE SEQUENCE [LARGE SCALE GENOMIC DNA]</scope>
</reference>
<reference evidence="1" key="2">
    <citation type="submission" date="2025-09" db="UniProtKB">
        <authorList>
            <consortium name="EnsemblPlants"/>
        </authorList>
    </citation>
    <scope>IDENTIFICATION</scope>
</reference>